<proteinExistence type="predicted"/>
<gene>
    <name evidence="1" type="ORF">NM208_g10628</name>
</gene>
<comment type="caution">
    <text evidence="1">The sequence shown here is derived from an EMBL/GenBank/DDBJ whole genome shotgun (WGS) entry which is preliminary data.</text>
</comment>
<protein>
    <submittedName>
        <fullName evidence="1">Uncharacterized protein</fullName>
    </submittedName>
</protein>
<evidence type="ECO:0000313" key="2">
    <source>
        <dbReference type="Proteomes" id="UP001148629"/>
    </source>
</evidence>
<sequence>MASNDPPKKPAPPAAFLLAQTRIRKRKTRSHGSNASTVSHETDADDESMLVAAETLSNVNEHESRTMEPDRFPQKSAHILSLNKSLINKASPRTT</sequence>
<name>A0ACC1RXD8_9HYPO</name>
<dbReference type="Proteomes" id="UP001148629">
    <property type="component" value="Unassembled WGS sequence"/>
</dbReference>
<reference evidence="1" key="1">
    <citation type="submission" date="2022-08" db="EMBL/GenBank/DDBJ databases">
        <title>Genome Sequence of Fusarium decemcellulare.</title>
        <authorList>
            <person name="Buettner E."/>
        </authorList>
    </citation>
    <scope>NUCLEOTIDE SEQUENCE</scope>
    <source>
        <strain evidence="1">Babe19</strain>
    </source>
</reference>
<dbReference type="EMBL" id="JANRMS010001536">
    <property type="protein sequence ID" value="KAJ3527582.1"/>
    <property type="molecule type" value="Genomic_DNA"/>
</dbReference>
<evidence type="ECO:0000313" key="1">
    <source>
        <dbReference type="EMBL" id="KAJ3527582.1"/>
    </source>
</evidence>
<organism evidence="1 2">
    <name type="scientific">Fusarium decemcellulare</name>
    <dbReference type="NCBI Taxonomy" id="57161"/>
    <lineage>
        <taxon>Eukaryota</taxon>
        <taxon>Fungi</taxon>
        <taxon>Dikarya</taxon>
        <taxon>Ascomycota</taxon>
        <taxon>Pezizomycotina</taxon>
        <taxon>Sordariomycetes</taxon>
        <taxon>Hypocreomycetidae</taxon>
        <taxon>Hypocreales</taxon>
        <taxon>Nectriaceae</taxon>
        <taxon>Fusarium</taxon>
        <taxon>Fusarium decemcellulare species complex</taxon>
    </lineage>
</organism>
<keyword evidence="2" id="KW-1185">Reference proteome</keyword>
<accession>A0ACC1RXD8</accession>